<dbReference type="SUPFAM" id="SSF53927">
    <property type="entry name" value="Cytidine deaminase-like"/>
    <property type="match status" value="1"/>
</dbReference>
<dbReference type="GO" id="GO:0003824">
    <property type="term" value="F:catalytic activity"/>
    <property type="evidence" value="ECO:0007669"/>
    <property type="project" value="InterPro"/>
</dbReference>
<reference evidence="2" key="1">
    <citation type="submission" date="2021-02" db="EMBL/GenBank/DDBJ databases">
        <authorList>
            <person name="Dougan E. K."/>
            <person name="Rhodes N."/>
            <person name="Thang M."/>
            <person name="Chan C."/>
        </authorList>
    </citation>
    <scope>NUCLEOTIDE SEQUENCE</scope>
</reference>
<accession>A0A812UPJ3</accession>
<name>A0A812UPJ3_9DINO</name>
<sequence>MAMASGYCATVPHSPTPLASPTANAEELRRMLDVIEHEVLPKTELGVKAGNKVFGAAVLRDCEGLPTIIADTNNEMECPLFHGEVHTMKKLSERPPEERPDPAACVFLSTHEPCCMCISAIVWAGYKKVFYLFGYETTKDQGIPHDLDIMYELWRVPKYQQQNKFCATAGIVDQIAQQPDAIKAELTEQVKRITDRYNDLAKKYHTEKTSNANNKLAFG</sequence>
<dbReference type="InterPro" id="IPR002125">
    <property type="entry name" value="CMP_dCMP_dom"/>
</dbReference>
<dbReference type="InterPro" id="IPR016193">
    <property type="entry name" value="Cytidine_deaminase-like"/>
</dbReference>
<comment type="caution">
    <text evidence="2">The sequence shown here is derived from an EMBL/GenBank/DDBJ whole genome shotgun (WGS) entry which is preliminary data.</text>
</comment>
<evidence type="ECO:0000313" key="2">
    <source>
        <dbReference type="EMBL" id="CAE7581770.1"/>
    </source>
</evidence>
<dbReference type="OrthoDB" id="9980836at2759"/>
<gene>
    <name evidence="2" type="ORF">SNAT2548_LOCUS33189</name>
</gene>
<dbReference type="AlphaFoldDB" id="A0A812UPJ3"/>
<evidence type="ECO:0000313" key="3">
    <source>
        <dbReference type="Proteomes" id="UP000604046"/>
    </source>
</evidence>
<dbReference type="Pfam" id="PF00383">
    <property type="entry name" value="dCMP_cyt_deam_1"/>
    <property type="match status" value="1"/>
</dbReference>
<dbReference type="Gene3D" id="3.40.140.10">
    <property type="entry name" value="Cytidine Deaminase, domain 2"/>
    <property type="match status" value="1"/>
</dbReference>
<protein>
    <recommendedName>
        <fullName evidence="1">CMP/dCMP-type deaminase domain-containing protein</fullName>
    </recommendedName>
</protein>
<organism evidence="2 3">
    <name type="scientific">Symbiodinium natans</name>
    <dbReference type="NCBI Taxonomy" id="878477"/>
    <lineage>
        <taxon>Eukaryota</taxon>
        <taxon>Sar</taxon>
        <taxon>Alveolata</taxon>
        <taxon>Dinophyceae</taxon>
        <taxon>Suessiales</taxon>
        <taxon>Symbiodiniaceae</taxon>
        <taxon>Symbiodinium</taxon>
    </lineage>
</organism>
<keyword evidence="3" id="KW-1185">Reference proteome</keyword>
<proteinExistence type="predicted"/>
<feature type="domain" description="CMP/dCMP-type deaminase" evidence="1">
    <location>
        <begin position="48"/>
        <end position="132"/>
    </location>
</feature>
<dbReference type="Proteomes" id="UP000604046">
    <property type="component" value="Unassembled WGS sequence"/>
</dbReference>
<dbReference type="EMBL" id="CAJNDS010002745">
    <property type="protein sequence ID" value="CAE7581770.1"/>
    <property type="molecule type" value="Genomic_DNA"/>
</dbReference>
<evidence type="ECO:0000259" key="1">
    <source>
        <dbReference type="Pfam" id="PF00383"/>
    </source>
</evidence>